<comment type="caution">
    <text evidence="2">The sequence shown here is derived from an EMBL/GenBank/DDBJ whole genome shotgun (WGS) entry which is preliminary data.</text>
</comment>
<dbReference type="Proteomes" id="UP000252139">
    <property type="component" value="Unassembled WGS sequence"/>
</dbReference>
<evidence type="ECO:0000313" key="2">
    <source>
        <dbReference type="EMBL" id="RCH99516.1"/>
    </source>
</evidence>
<reference evidence="2 3" key="1">
    <citation type="journal article" date="2018" name="G3 (Bethesda)">
        <title>Phylogenetic and Phylogenomic Definition of Rhizopus Species.</title>
        <authorList>
            <person name="Gryganskyi A.P."/>
            <person name="Golan J."/>
            <person name="Dolatabadi S."/>
            <person name="Mondo S."/>
            <person name="Robb S."/>
            <person name="Idnurm A."/>
            <person name="Muszewska A."/>
            <person name="Steczkiewicz K."/>
            <person name="Masonjones S."/>
            <person name="Liao H.L."/>
            <person name="Gajdeczka M.T."/>
            <person name="Anike F."/>
            <person name="Vuek A."/>
            <person name="Anishchenko I.M."/>
            <person name="Voigt K."/>
            <person name="de Hoog G.S."/>
            <person name="Smith M.E."/>
            <person name="Heitman J."/>
            <person name="Vilgalys R."/>
            <person name="Stajich J.E."/>
        </authorList>
    </citation>
    <scope>NUCLEOTIDE SEQUENCE [LARGE SCALE GENOMIC DNA]</scope>
    <source>
        <strain evidence="2 3">CBS 357.93</strain>
    </source>
</reference>
<evidence type="ECO:0000313" key="3">
    <source>
        <dbReference type="Proteomes" id="UP000252139"/>
    </source>
</evidence>
<keyword evidence="3" id="KW-1185">Reference proteome</keyword>
<feature type="region of interest" description="Disordered" evidence="1">
    <location>
        <begin position="32"/>
        <end position="55"/>
    </location>
</feature>
<accession>A0A367KBG3</accession>
<proteinExistence type="predicted"/>
<gene>
    <name evidence="2" type="ORF">CU097_015226</name>
</gene>
<dbReference type="EMBL" id="PJQL01000118">
    <property type="protein sequence ID" value="RCH99516.1"/>
    <property type="molecule type" value="Genomic_DNA"/>
</dbReference>
<name>A0A367KBG3_RHIAZ</name>
<dbReference type="AlphaFoldDB" id="A0A367KBG3"/>
<sequence>MARATSSCKSAKSLSAAGGQKVAYLVECNRVASEKPDEESDDDEIEGLGTATMDF</sequence>
<evidence type="ECO:0000256" key="1">
    <source>
        <dbReference type="SAM" id="MobiDB-lite"/>
    </source>
</evidence>
<protein>
    <submittedName>
        <fullName evidence="2">Uncharacterized protein</fullName>
    </submittedName>
</protein>
<organism evidence="2 3">
    <name type="scientific">Rhizopus azygosporus</name>
    <name type="common">Rhizopus microsporus var. azygosporus</name>
    <dbReference type="NCBI Taxonomy" id="86630"/>
    <lineage>
        <taxon>Eukaryota</taxon>
        <taxon>Fungi</taxon>
        <taxon>Fungi incertae sedis</taxon>
        <taxon>Mucoromycota</taxon>
        <taxon>Mucoromycotina</taxon>
        <taxon>Mucoromycetes</taxon>
        <taxon>Mucorales</taxon>
        <taxon>Mucorineae</taxon>
        <taxon>Rhizopodaceae</taxon>
        <taxon>Rhizopus</taxon>
    </lineage>
</organism>
<feature type="compositionally biased region" description="Acidic residues" evidence="1">
    <location>
        <begin position="36"/>
        <end position="46"/>
    </location>
</feature>